<organism evidence="1 2">
    <name type="scientific">Xiphophorus couchianus</name>
    <name type="common">Monterrey platyfish</name>
    <dbReference type="NCBI Taxonomy" id="32473"/>
    <lineage>
        <taxon>Eukaryota</taxon>
        <taxon>Metazoa</taxon>
        <taxon>Chordata</taxon>
        <taxon>Craniata</taxon>
        <taxon>Vertebrata</taxon>
        <taxon>Euteleostomi</taxon>
        <taxon>Actinopterygii</taxon>
        <taxon>Neopterygii</taxon>
        <taxon>Teleostei</taxon>
        <taxon>Neoteleostei</taxon>
        <taxon>Acanthomorphata</taxon>
        <taxon>Ovalentaria</taxon>
        <taxon>Atherinomorphae</taxon>
        <taxon>Cyprinodontiformes</taxon>
        <taxon>Poeciliidae</taxon>
        <taxon>Poeciliinae</taxon>
        <taxon>Xiphophorus</taxon>
    </lineage>
</organism>
<dbReference type="SUPFAM" id="SSF52058">
    <property type="entry name" value="L domain-like"/>
    <property type="match status" value="1"/>
</dbReference>
<dbReference type="Proteomes" id="UP000261380">
    <property type="component" value="Unplaced"/>
</dbReference>
<dbReference type="GeneTree" id="ENSGT00940000178607"/>
<dbReference type="InterPro" id="IPR036941">
    <property type="entry name" value="Rcpt_L-dom_sf"/>
</dbReference>
<keyword evidence="2" id="KW-1185">Reference proteome</keyword>
<dbReference type="Ensembl" id="ENSXCOT00000026974.1">
    <property type="protein sequence ID" value="ENSXCOP00000026650.1"/>
    <property type="gene ID" value="ENSXCOG00000019902.1"/>
</dbReference>
<dbReference type="Gene3D" id="3.80.20.20">
    <property type="entry name" value="Receptor L-domain"/>
    <property type="match status" value="1"/>
</dbReference>
<proteinExistence type="predicted"/>
<dbReference type="AlphaFoldDB" id="A0A3B5N0I2"/>
<protein>
    <submittedName>
        <fullName evidence="1">Uncharacterized protein</fullName>
    </submittedName>
</protein>
<reference evidence="1" key="2">
    <citation type="submission" date="2025-09" db="UniProtKB">
        <authorList>
            <consortium name="Ensembl"/>
        </authorList>
    </citation>
    <scope>IDENTIFICATION</scope>
</reference>
<evidence type="ECO:0000313" key="2">
    <source>
        <dbReference type="Proteomes" id="UP000261380"/>
    </source>
</evidence>
<accession>A0A3B5N0I2</accession>
<evidence type="ECO:0000313" key="1">
    <source>
        <dbReference type="Ensembl" id="ENSXCOP00000026650.1"/>
    </source>
</evidence>
<name>A0A3B5N0I2_9TELE</name>
<reference evidence="1" key="1">
    <citation type="submission" date="2025-08" db="UniProtKB">
        <authorList>
            <consortium name="Ensembl"/>
        </authorList>
    </citation>
    <scope>IDENTIFICATION</scope>
</reference>
<dbReference type="STRING" id="32473.ENSXCOP00000026650"/>
<sequence length="97" mass="10799">TSLTILCFWSLTFASLSFFISPVAVCSGTQNGMSTTGDPENHYKLMKERYTGCNIVMGNLEIILMQHTRDFSFLQVSLGTSKNRTAKPLMQLTLTVL</sequence>